<accession>A0AAN9TI39</accession>
<dbReference type="AlphaFoldDB" id="A0AAN9TI39"/>
<organism evidence="2 3">
    <name type="scientific">Parthenolecanium corni</name>
    <dbReference type="NCBI Taxonomy" id="536013"/>
    <lineage>
        <taxon>Eukaryota</taxon>
        <taxon>Metazoa</taxon>
        <taxon>Ecdysozoa</taxon>
        <taxon>Arthropoda</taxon>
        <taxon>Hexapoda</taxon>
        <taxon>Insecta</taxon>
        <taxon>Pterygota</taxon>
        <taxon>Neoptera</taxon>
        <taxon>Paraneoptera</taxon>
        <taxon>Hemiptera</taxon>
        <taxon>Sternorrhyncha</taxon>
        <taxon>Coccoidea</taxon>
        <taxon>Coccidae</taxon>
        <taxon>Parthenolecanium</taxon>
    </lineage>
</organism>
<evidence type="ECO:0000313" key="2">
    <source>
        <dbReference type="EMBL" id="KAK7595069.1"/>
    </source>
</evidence>
<dbReference type="EMBL" id="JBBCAQ010000019">
    <property type="protein sequence ID" value="KAK7595069.1"/>
    <property type="molecule type" value="Genomic_DNA"/>
</dbReference>
<protein>
    <submittedName>
        <fullName evidence="2">Uncharacterized protein</fullName>
    </submittedName>
</protein>
<comment type="caution">
    <text evidence="2">The sequence shown here is derived from an EMBL/GenBank/DDBJ whole genome shotgun (WGS) entry which is preliminary data.</text>
</comment>
<sequence length="106" mass="12429">MRYRYNSTGTIREKIDGDLSGLLKNEGYWGWYRCLQQTKLQLYQLQQKLQVLLEEVTELLVFFAISSLSHIYRKQIQEVLERRLDEATSYNGSSSTSTDSATKKRL</sequence>
<dbReference type="Proteomes" id="UP001367676">
    <property type="component" value="Unassembled WGS sequence"/>
</dbReference>
<keyword evidence="3" id="KW-1185">Reference proteome</keyword>
<gene>
    <name evidence="2" type="ORF">V9T40_001502</name>
</gene>
<evidence type="ECO:0000313" key="3">
    <source>
        <dbReference type="Proteomes" id="UP001367676"/>
    </source>
</evidence>
<feature type="region of interest" description="Disordered" evidence="1">
    <location>
        <begin position="86"/>
        <end position="106"/>
    </location>
</feature>
<evidence type="ECO:0000256" key="1">
    <source>
        <dbReference type="SAM" id="MobiDB-lite"/>
    </source>
</evidence>
<proteinExistence type="predicted"/>
<feature type="compositionally biased region" description="Low complexity" evidence="1">
    <location>
        <begin position="88"/>
        <end position="100"/>
    </location>
</feature>
<reference evidence="2 3" key="1">
    <citation type="submission" date="2024-03" db="EMBL/GenBank/DDBJ databases">
        <title>Adaptation during the transition from Ophiocordyceps entomopathogen to insect associate is accompanied by gene loss and intensified selection.</title>
        <authorList>
            <person name="Ward C.M."/>
            <person name="Onetto C.A."/>
            <person name="Borneman A.R."/>
        </authorList>
    </citation>
    <scope>NUCLEOTIDE SEQUENCE [LARGE SCALE GENOMIC DNA]</scope>
    <source>
        <strain evidence="2">AWRI1</strain>
        <tissue evidence="2">Single Adult Female</tissue>
    </source>
</reference>
<name>A0AAN9TI39_9HEMI</name>